<dbReference type="EMBL" id="BARV01000038">
    <property type="protein sequence ID" value="GAH92148.1"/>
    <property type="molecule type" value="Genomic_DNA"/>
</dbReference>
<name>X1LDD7_9ZZZZ</name>
<gene>
    <name evidence="1" type="ORF">S06H3_00249</name>
</gene>
<evidence type="ECO:0000313" key="1">
    <source>
        <dbReference type="EMBL" id="GAH92148.1"/>
    </source>
</evidence>
<comment type="caution">
    <text evidence="1">The sequence shown here is derived from an EMBL/GenBank/DDBJ whole genome shotgun (WGS) entry which is preliminary data.</text>
</comment>
<sequence length="58" mass="6777">MPRKRKQREMRLEEAAAMVVLLGLGYKFRGEILEKIDEVAPDVIKRLFEKRTGKLGVY</sequence>
<accession>X1LDD7</accession>
<protein>
    <submittedName>
        <fullName evidence="1">Uncharacterized protein</fullName>
    </submittedName>
</protein>
<organism evidence="1">
    <name type="scientific">marine sediment metagenome</name>
    <dbReference type="NCBI Taxonomy" id="412755"/>
    <lineage>
        <taxon>unclassified sequences</taxon>
        <taxon>metagenomes</taxon>
        <taxon>ecological metagenomes</taxon>
    </lineage>
</organism>
<reference evidence="1" key="1">
    <citation type="journal article" date="2014" name="Front. Microbiol.">
        <title>High frequency of phylogenetically diverse reductive dehalogenase-homologous genes in deep subseafloor sedimentary metagenomes.</title>
        <authorList>
            <person name="Kawai M."/>
            <person name="Futagami T."/>
            <person name="Toyoda A."/>
            <person name="Takaki Y."/>
            <person name="Nishi S."/>
            <person name="Hori S."/>
            <person name="Arai W."/>
            <person name="Tsubouchi T."/>
            <person name="Morono Y."/>
            <person name="Uchiyama I."/>
            <person name="Ito T."/>
            <person name="Fujiyama A."/>
            <person name="Inagaki F."/>
            <person name="Takami H."/>
        </authorList>
    </citation>
    <scope>NUCLEOTIDE SEQUENCE</scope>
    <source>
        <strain evidence="1">Expedition CK06-06</strain>
    </source>
</reference>
<proteinExistence type="predicted"/>
<dbReference type="AlphaFoldDB" id="X1LDD7"/>